<evidence type="ECO:0000313" key="3">
    <source>
        <dbReference type="Proteomes" id="UP000199058"/>
    </source>
</evidence>
<dbReference type="AlphaFoldDB" id="A0A1I1HUC7"/>
<keyword evidence="1" id="KW-0732">Signal</keyword>
<dbReference type="InterPro" id="IPR018759">
    <property type="entry name" value="BBP2_2"/>
</dbReference>
<dbReference type="Pfam" id="PF10082">
    <property type="entry name" value="BBP2_2"/>
    <property type="match status" value="1"/>
</dbReference>
<dbReference type="InterPro" id="IPR019734">
    <property type="entry name" value="TPR_rpt"/>
</dbReference>
<dbReference type="Proteomes" id="UP000199058">
    <property type="component" value="Unassembled WGS sequence"/>
</dbReference>
<dbReference type="OrthoDB" id="5718398at2"/>
<dbReference type="Pfam" id="PF13432">
    <property type="entry name" value="TPR_16"/>
    <property type="match status" value="1"/>
</dbReference>
<reference evidence="2 3" key="1">
    <citation type="submission" date="2016-10" db="EMBL/GenBank/DDBJ databases">
        <authorList>
            <person name="de Groot N.N."/>
        </authorList>
    </citation>
    <scope>NUCLEOTIDE SEQUENCE [LARGE SCALE GENOMIC DNA]</scope>
    <source>
        <strain evidence="2 3">DSM 18438</strain>
    </source>
</reference>
<gene>
    <name evidence="2" type="ORF">SAMN05660443_2029</name>
</gene>
<dbReference type="Pfam" id="PF13181">
    <property type="entry name" value="TPR_8"/>
    <property type="match status" value="1"/>
</dbReference>
<name>A0A1I1HUC7_9GAMM</name>
<proteinExistence type="predicted"/>
<protein>
    <submittedName>
        <fullName evidence="2">Putative beta-barrel porin 2</fullName>
    </submittedName>
</protein>
<keyword evidence="3" id="KW-1185">Reference proteome</keyword>
<sequence>MVLKKCLFSCIFLLLIHPTLASGSTDYRQGIHAFREGDFLSALEHFEQAEAAGNSQVTLFYNLGSTHYQLNNLEQASDYFSRISDDEQWGGLALYNLGIIAEDLGQTHQALAYYHQAATQAQTSNVQQLAQAKILQFEGTSSHPSSRQPGFIYIAASLSYDDNLTLTPEDPALETFSGTYLEALIQGRHYLQGNQHQGSSLQAYLFQRLPQDSTLDKETAFSLGYQIHWPVNAWESSWGISFGSYLLDQETYTRDLSLQAEGSYSFEHFDLRLDNQLGLIRGGETFDYLDGWQNRTRIRLLQPGHWELGYQQELNQRKDFTEDPQFISYSPTRFRLFGRLSRDINEQLGVSLRLEGRLSLYPDPEVDGEGNQASSKRQDWRWRAQLGGVYRLNKTFSLFAELQHLNNRSNLAGYDYSSNQLQIGLDAIF</sequence>
<dbReference type="EMBL" id="FOLH01000004">
    <property type="protein sequence ID" value="SFC27534.1"/>
    <property type="molecule type" value="Genomic_DNA"/>
</dbReference>
<dbReference type="SUPFAM" id="SSF48452">
    <property type="entry name" value="TPR-like"/>
    <property type="match status" value="1"/>
</dbReference>
<dbReference type="InterPro" id="IPR011990">
    <property type="entry name" value="TPR-like_helical_dom_sf"/>
</dbReference>
<evidence type="ECO:0000256" key="1">
    <source>
        <dbReference type="SAM" id="SignalP"/>
    </source>
</evidence>
<dbReference type="Gene3D" id="1.25.40.10">
    <property type="entry name" value="Tetratricopeptide repeat domain"/>
    <property type="match status" value="1"/>
</dbReference>
<accession>A0A1I1HUC7</accession>
<organism evidence="2 3">
    <name type="scientific">Marinospirillum celere</name>
    <dbReference type="NCBI Taxonomy" id="1122252"/>
    <lineage>
        <taxon>Bacteria</taxon>
        <taxon>Pseudomonadati</taxon>
        <taxon>Pseudomonadota</taxon>
        <taxon>Gammaproteobacteria</taxon>
        <taxon>Oceanospirillales</taxon>
        <taxon>Oceanospirillaceae</taxon>
        <taxon>Marinospirillum</taxon>
    </lineage>
</organism>
<dbReference type="STRING" id="1122252.SAMN05660443_2029"/>
<evidence type="ECO:0000313" key="2">
    <source>
        <dbReference type="EMBL" id="SFC27534.1"/>
    </source>
</evidence>
<feature type="signal peptide" evidence="1">
    <location>
        <begin position="1"/>
        <end position="21"/>
    </location>
</feature>
<dbReference type="SMART" id="SM00028">
    <property type="entry name" value="TPR"/>
    <property type="match status" value="3"/>
</dbReference>
<feature type="chain" id="PRO_5011755762" evidence="1">
    <location>
        <begin position="22"/>
        <end position="429"/>
    </location>
</feature>
<dbReference type="RefSeq" id="WP_091962923.1">
    <property type="nucleotide sequence ID" value="NZ_FOLH01000004.1"/>
</dbReference>